<evidence type="ECO:0000313" key="3">
    <source>
        <dbReference type="Proteomes" id="UP000191285"/>
    </source>
</evidence>
<dbReference type="EMBL" id="MLKD01000013">
    <property type="protein sequence ID" value="OQE20389.1"/>
    <property type="molecule type" value="Genomic_DNA"/>
</dbReference>
<dbReference type="Proteomes" id="UP000191285">
    <property type="component" value="Unassembled WGS sequence"/>
</dbReference>
<sequence>MAATIEAQLSECEISIQTTRLEKEYERVLADSSRLLDNERDRVRRMEYLLLQFERDALRAQLDQAHEQLLESTQTERGARMQLEEAFQEIEHLDGSLRTSYSEINKLRDELSSLNDTSTDYSDLLAEKQRLSRNLTNLQTELDRLRNQDGSYQALISEKHGLERQLNSLEVQLENERNAHERTRAKGSQQAVEIDKLSARIEVLESDLARELRAKQQSGHDSRHQNQEWENQRSVLEGKIETLKKQLRNAKDKLQETREELQQRRTEPRIETETSEPRSKTVPLQRPGPESNRPSGVTIATPGAVRFHDKLNRKSALPGDKSVFSITPFLNRTKDVGDSPMSSDVDEQEVRKAKNDTKPVPRKTSLAKEHESPEEGVAPARAVQSKVAKGKSTTREDKPATKATSKATTSKATSKIPLEEDEEQEPTVEQGQAKIKRRKLGAQRERPLFEEEEEEEGLGLGKPRKLGLGGGRTSIFAGSQLPKAGGAGGFGAFSPLKKDRKRF</sequence>
<evidence type="ECO:0000313" key="2">
    <source>
        <dbReference type="EMBL" id="OQE20389.1"/>
    </source>
</evidence>
<proteinExistence type="predicted"/>
<feature type="compositionally biased region" description="Basic and acidic residues" evidence="1">
    <location>
        <begin position="253"/>
        <end position="279"/>
    </location>
</feature>
<gene>
    <name evidence="2" type="ORF">PENSTE_c013G01248</name>
</gene>
<name>A0A1V6T379_9EURO</name>
<feature type="compositionally biased region" description="Low complexity" evidence="1">
    <location>
        <begin position="401"/>
        <end position="415"/>
    </location>
</feature>
<comment type="caution">
    <text evidence="2">The sequence shown here is derived from an EMBL/GenBank/DDBJ whole genome shotgun (WGS) entry which is preliminary data.</text>
</comment>
<accession>A0A1V6T379</accession>
<keyword evidence="3" id="KW-1185">Reference proteome</keyword>
<protein>
    <submittedName>
        <fullName evidence="2">Uncharacterized protein</fullName>
    </submittedName>
</protein>
<dbReference type="STRING" id="303698.A0A1V6T379"/>
<organism evidence="2 3">
    <name type="scientific">Penicillium steckii</name>
    <dbReference type="NCBI Taxonomy" id="303698"/>
    <lineage>
        <taxon>Eukaryota</taxon>
        <taxon>Fungi</taxon>
        <taxon>Dikarya</taxon>
        <taxon>Ascomycota</taxon>
        <taxon>Pezizomycotina</taxon>
        <taxon>Eurotiomycetes</taxon>
        <taxon>Eurotiomycetidae</taxon>
        <taxon>Eurotiales</taxon>
        <taxon>Aspergillaceae</taxon>
        <taxon>Penicillium</taxon>
    </lineage>
</organism>
<feature type="region of interest" description="Disordered" evidence="1">
    <location>
        <begin position="253"/>
        <end position="303"/>
    </location>
</feature>
<reference evidence="3" key="1">
    <citation type="journal article" date="2017" name="Nat. Microbiol.">
        <title>Global analysis of biosynthetic gene clusters reveals vast potential of secondary metabolite production in Penicillium species.</title>
        <authorList>
            <person name="Nielsen J.C."/>
            <person name="Grijseels S."/>
            <person name="Prigent S."/>
            <person name="Ji B."/>
            <person name="Dainat J."/>
            <person name="Nielsen K.F."/>
            <person name="Frisvad J.C."/>
            <person name="Workman M."/>
            <person name="Nielsen J."/>
        </authorList>
    </citation>
    <scope>NUCLEOTIDE SEQUENCE [LARGE SCALE GENOMIC DNA]</scope>
    <source>
        <strain evidence="3">IBT 24891</strain>
    </source>
</reference>
<feature type="compositionally biased region" description="Basic and acidic residues" evidence="1">
    <location>
        <begin position="348"/>
        <end position="359"/>
    </location>
</feature>
<feature type="region of interest" description="Disordered" evidence="1">
    <location>
        <begin position="331"/>
        <end position="503"/>
    </location>
</feature>
<evidence type="ECO:0000256" key="1">
    <source>
        <dbReference type="SAM" id="MobiDB-lite"/>
    </source>
</evidence>
<dbReference type="AlphaFoldDB" id="A0A1V6T379"/>
<dbReference type="Gene3D" id="1.10.287.1490">
    <property type="match status" value="1"/>
</dbReference>
<dbReference type="OrthoDB" id="20105at2759"/>
<feature type="region of interest" description="Disordered" evidence="1">
    <location>
        <begin position="212"/>
        <end position="233"/>
    </location>
</feature>